<dbReference type="PANTHER" id="PTHR47090:SF2">
    <property type="entry name" value="PROTEIN EDS1-RELATED"/>
    <property type="match status" value="1"/>
</dbReference>
<evidence type="ECO:0000256" key="4">
    <source>
        <dbReference type="ARBA" id="ARBA00022821"/>
    </source>
</evidence>
<keyword evidence="8" id="KW-1185">Reference proteome</keyword>
<dbReference type="Gene3D" id="3.40.50.1820">
    <property type="entry name" value="alpha/beta hydrolase"/>
    <property type="match status" value="1"/>
</dbReference>
<dbReference type="STRING" id="4432.A0A1U8AVE7"/>
<evidence type="ECO:0000313" key="9">
    <source>
        <dbReference type="RefSeq" id="XP_010272112.1"/>
    </source>
</evidence>
<dbReference type="FunCoup" id="A0A1U8AVE7">
    <property type="interactions" value="1033"/>
</dbReference>
<evidence type="ECO:0000313" key="8">
    <source>
        <dbReference type="Proteomes" id="UP000189703"/>
    </source>
</evidence>
<dbReference type="GO" id="GO:0005737">
    <property type="term" value="C:cytoplasm"/>
    <property type="evidence" value="ECO:0007669"/>
    <property type="project" value="UniProtKB-SubCell"/>
</dbReference>
<keyword evidence="3" id="KW-0963">Cytoplasm</keyword>
<dbReference type="OrthoDB" id="426718at2759"/>
<keyword evidence="4" id="KW-0611">Plant defense</keyword>
<evidence type="ECO:0000256" key="1">
    <source>
        <dbReference type="ARBA" id="ARBA00004123"/>
    </source>
</evidence>
<evidence type="ECO:0000256" key="3">
    <source>
        <dbReference type="ARBA" id="ARBA00022490"/>
    </source>
</evidence>
<gene>
    <name evidence="9" type="primary">LOC104607994</name>
</gene>
<evidence type="ECO:0000256" key="2">
    <source>
        <dbReference type="ARBA" id="ARBA00004496"/>
    </source>
</evidence>
<dbReference type="InterPro" id="IPR044214">
    <property type="entry name" value="EDS1-like"/>
</dbReference>
<dbReference type="InterPro" id="IPR002921">
    <property type="entry name" value="Fungal_lipase-type"/>
</dbReference>
<dbReference type="Pfam" id="PF01764">
    <property type="entry name" value="Lipase_3"/>
    <property type="match status" value="1"/>
</dbReference>
<dbReference type="GO" id="GO:0005634">
    <property type="term" value="C:nucleus"/>
    <property type="evidence" value="ECO:0007669"/>
    <property type="project" value="UniProtKB-SubCell"/>
</dbReference>
<dbReference type="CDD" id="cd00519">
    <property type="entry name" value="Lipase_3"/>
    <property type="match status" value="1"/>
</dbReference>
<dbReference type="GO" id="GO:0006629">
    <property type="term" value="P:lipid metabolic process"/>
    <property type="evidence" value="ECO:0007669"/>
    <property type="project" value="InterPro"/>
</dbReference>
<keyword evidence="5" id="KW-0539">Nucleus</keyword>
<name>A0A1U8AVE7_NELNU</name>
<dbReference type="Pfam" id="PF18117">
    <property type="entry name" value="EDS1_EP"/>
    <property type="match status" value="1"/>
</dbReference>
<organism evidence="8 9">
    <name type="scientific">Nelumbo nucifera</name>
    <name type="common">Sacred lotus</name>
    <dbReference type="NCBI Taxonomy" id="4432"/>
    <lineage>
        <taxon>Eukaryota</taxon>
        <taxon>Viridiplantae</taxon>
        <taxon>Streptophyta</taxon>
        <taxon>Embryophyta</taxon>
        <taxon>Tracheophyta</taxon>
        <taxon>Spermatophyta</taxon>
        <taxon>Magnoliopsida</taxon>
        <taxon>Proteales</taxon>
        <taxon>Nelumbonaceae</taxon>
        <taxon>Nelumbo</taxon>
    </lineage>
</organism>
<accession>A0A1U8AVE7</accession>
<dbReference type="InParanoid" id="A0A1U8AVE7"/>
<dbReference type="KEGG" id="nnu:104607994"/>
<feature type="domain" description="EDS1 EP" evidence="7">
    <location>
        <begin position="417"/>
        <end position="606"/>
    </location>
</feature>
<evidence type="ECO:0000256" key="5">
    <source>
        <dbReference type="ARBA" id="ARBA00023242"/>
    </source>
</evidence>
<dbReference type="SUPFAM" id="SSF53474">
    <property type="entry name" value="alpha/beta-Hydrolases"/>
    <property type="match status" value="1"/>
</dbReference>
<evidence type="ECO:0000259" key="7">
    <source>
        <dbReference type="Pfam" id="PF18117"/>
    </source>
</evidence>
<feature type="domain" description="Fungal lipase-type" evidence="6">
    <location>
        <begin position="51"/>
        <end position="199"/>
    </location>
</feature>
<dbReference type="PANTHER" id="PTHR47090">
    <property type="entry name" value="PROTEIN EDS1-RELATED"/>
    <property type="match status" value="1"/>
</dbReference>
<sequence length="626" mass="71528">MTTERRNLGVVTGMIMGEDLIQRACSLAINAHTAGRTYTLERQAYSSQVFFAFSGSWSVDDWFAQKSFGDSKVDLTLFPSLRSIGNDETAIVNRSFLRRFETVLRTTQFPKEVEKAVAENKQIVFTGHSSGGAVAVLATIWILENYRPEEKHNPTPPLCLTFGSPLVGDRVFGHALRRENWSRHFVHFVNRYDVVPRILLAPLPSIQRLLQTILNFFNPKSKYFHYEPLGKSLEATEFFGTVMTNALSVASHSACSFMGCTNLLLETVTSFVDLSPYRPCGTYIFCAGNKKLVALKNPDAVLQLMFYSLQLSPELEENIAEVAYKSLEGHLIYEAELQGSLAIQDAVDLDNLEKLPLSSEGAGSDLMRSIDIALNDLGLSARARLCLCAAGELEKQKLRNQAKIEGNRSKIEEGLKMLKGYRAKCEVRELGYYDAFKLQKDTEDFHANVKRLDLAGMWDEIVEMLKRYELPDNFEARKEWVELGTRFRRLVEPLDIANYYRHLKNEDTGPYMKRARPKRYRYTQRWLEHANRKEAGYYSESYLWARVEELCMATESKPLEEVKLMVSELEALILRGLEIGQIRRDVFLEKTTFVKWWKKHDPLFRSEAPTIAALMDGKARELPPVD</sequence>
<dbReference type="AlphaFoldDB" id="A0A1U8AVE7"/>
<proteinExistence type="predicted"/>
<dbReference type="InterPro" id="IPR041266">
    <property type="entry name" value="EDS1_EP"/>
</dbReference>
<dbReference type="Proteomes" id="UP000189703">
    <property type="component" value="Unplaced"/>
</dbReference>
<dbReference type="ESTHER" id="nelnu-a0a1u8ave7">
    <property type="family name" value="Plant_lipase_EDS1-like"/>
</dbReference>
<protein>
    <submittedName>
        <fullName evidence="9">Protein EDS1L-like</fullName>
    </submittedName>
</protein>
<dbReference type="InterPro" id="IPR029058">
    <property type="entry name" value="AB_hydrolase_fold"/>
</dbReference>
<comment type="subcellular location">
    <subcellularLocation>
        <location evidence="2">Cytoplasm</location>
    </subcellularLocation>
    <subcellularLocation>
        <location evidence="1">Nucleus</location>
    </subcellularLocation>
</comment>
<dbReference type="RefSeq" id="XP_010272112.1">
    <property type="nucleotide sequence ID" value="XM_010273810.2"/>
</dbReference>
<reference evidence="9" key="1">
    <citation type="submission" date="2025-08" db="UniProtKB">
        <authorList>
            <consortium name="RefSeq"/>
        </authorList>
    </citation>
    <scope>IDENTIFICATION</scope>
</reference>
<dbReference type="OMA" id="ESCFWAV"/>
<dbReference type="GO" id="GO:0009862">
    <property type="term" value="P:systemic acquired resistance, salicylic acid mediated signaling pathway"/>
    <property type="evidence" value="ECO:0000318"/>
    <property type="project" value="GO_Central"/>
</dbReference>
<dbReference type="GeneID" id="104607994"/>
<dbReference type="eggNOG" id="ENOG502QR4E">
    <property type="taxonomic scope" value="Eukaryota"/>
</dbReference>
<evidence type="ECO:0000259" key="6">
    <source>
        <dbReference type="Pfam" id="PF01764"/>
    </source>
</evidence>